<dbReference type="EMBL" id="JACHJS010000001">
    <property type="protein sequence ID" value="MBB4966269.1"/>
    <property type="molecule type" value="Genomic_DNA"/>
</dbReference>
<dbReference type="AlphaFoldDB" id="A0A7W7T469"/>
<dbReference type="Pfam" id="PF19993">
    <property type="entry name" value="DO-GTPase2"/>
    <property type="match status" value="1"/>
</dbReference>
<dbReference type="Gene3D" id="3.40.50.300">
    <property type="entry name" value="P-loop containing nucleotide triphosphate hydrolases"/>
    <property type="match status" value="1"/>
</dbReference>
<gene>
    <name evidence="2" type="ORF">F4559_003628</name>
</gene>
<dbReference type="Proteomes" id="UP000542674">
    <property type="component" value="Unassembled WGS sequence"/>
</dbReference>
<dbReference type="InterPro" id="IPR027417">
    <property type="entry name" value="P-loop_NTPase"/>
</dbReference>
<evidence type="ECO:0000259" key="1">
    <source>
        <dbReference type="Pfam" id="PF19993"/>
    </source>
</evidence>
<dbReference type="RefSeq" id="WP_184670161.1">
    <property type="nucleotide sequence ID" value="NZ_BAABAI010000026.1"/>
</dbReference>
<reference evidence="2 3" key="1">
    <citation type="submission" date="2020-08" db="EMBL/GenBank/DDBJ databases">
        <title>Sequencing the genomes of 1000 actinobacteria strains.</title>
        <authorList>
            <person name="Klenk H.-P."/>
        </authorList>
    </citation>
    <scope>NUCLEOTIDE SEQUENCE [LARGE SCALE GENOMIC DNA]</scope>
    <source>
        <strain evidence="2 3">DSM 45084</strain>
    </source>
</reference>
<feature type="domain" description="Double-GTPase 2" evidence="1">
    <location>
        <begin position="88"/>
        <end position="261"/>
    </location>
</feature>
<sequence>MTTSSPPPQPALLCPICLDFIGWPEPPLFQRVDDSEASRWEEVDLSGINNEVKYADARRRCYVRCPNPSFDTGEHFLPVSHRDHGDPIIIGLVGRGQSGKTHLLVAMMSEALRAGLAPFGLELEPADEFRNLRFMRNVEKLAAGDRLDGTRGSIQDFAAYYVVRTRSGTSRPLVFFDVAGEDFMSHGNQGRNARFLLGATALMFVEDPEHAVPDWYPDHRSPDTQQNQAFAVALSRLRSRGDIRRIPVAVVVTKADELRYTHPVDRWLRRYDTGPDSLTAFREESRDVYAFLHHYGAHPLLDVYDRFDRGTLHVVSATGSRADGNGYPRVRPMRVLRPLVALLAMVGVVEDPAADGVGR</sequence>
<keyword evidence="3" id="KW-1185">Reference proteome</keyword>
<name>A0A7W7T469_9PSEU</name>
<evidence type="ECO:0000313" key="3">
    <source>
        <dbReference type="Proteomes" id="UP000542674"/>
    </source>
</evidence>
<protein>
    <recommendedName>
        <fullName evidence="1">Double-GTPase 2 domain-containing protein</fullName>
    </recommendedName>
</protein>
<dbReference type="InterPro" id="IPR045528">
    <property type="entry name" value="DO-GTPase2"/>
</dbReference>
<accession>A0A7W7T469</accession>
<dbReference type="SUPFAM" id="SSF52540">
    <property type="entry name" value="P-loop containing nucleoside triphosphate hydrolases"/>
    <property type="match status" value="1"/>
</dbReference>
<organism evidence="2 3">
    <name type="scientific">Saccharothrix violaceirubra</name>
    <dbReference type="NCBI Taxonomy" id="413306"/>
    <lineage>
        <taxon>Bacteria</taxon>
        <taxon>Bacillati</taxon>
        <taxon>Actinomycetota</taxon>
        <taxon>Actinomycetes</taxon>
        <taxon>Pseudonocardiales</taxon>
        <taxon>Pseudonocardiaceae</taxon>
        <taxon>Saccharothrix</taxon>
    </lineage>
</organism>
<comment type="caution">
    <text evidence="2">The sequence shown here is derived from an EMBL/GenBank/DDBJ whole genome shotgun (WGS) entry which is preliminary data.</text>
</comment>
<proteinExistence type="predicted"/>
<evidence type="ECO:0000313" key="2">
    <source>
        <dbReference type="EMBL" id="MBB4966269.1"/>
    </source>
</evidence>